<evidence type="ECO:0000259" key="8">
    <source>
        <dbReference type="PROSITE" id="PS51767"/>
    </source>
</evidence>
<dbReference type="InterPro" id="IPR034161">
    <property type="entry name" value="Pepsin-like_plant"/>
</dbReference>
<evidence type="ECO:0000256" key="5">
    <source>
        <dbReference type="ARBA" id="ARBA00023180"/>
    </source>
</evidence>
<dbReference type="Gene3D" id="2.40.70.10">
    <property type="entry name" value="Acid Proteases"/>
    <property type="match status" value="2"/>
</dbReference>
<evidence type="ECO:0000313" key="10">
    <source>
        <dbReference type="Proteomes" id="UP000017836"/>
    </source>
</evidence>
<dbReference type="InterPro" id="IPR051708">
    <property type="entry name" value="Plant_Aspart_Prot_A1"/>
</dbReference>
<dbReference type="CDD" id="cd05476">
    <property type="entry name" value="pepsin_A_like_plant"/>
    <property type="match status" value="1"/>
</dbReference>
<dbReference type="GO" id="GO:0004190">
    <property type="term" value="F:aspartic-type endopeptidase activity"/>
    <property type="evidence" value="ECO:0000318"/>
    <property type="project" value="GO_Central"/>
</dbReference>
<gene>
    <name evidence="9" type="ORF">AMTR_s00057p00166560</name>
</gene>
<keyword evidence="5" id="KW-0325">Glycoprotein</keyword>
<feature type="signal peptide" evidence="7">
    <location>
        <begin position="1"/>
        <end position="23"/>
    </location>
</feature>
<sequence>MATPSALLLCMFSISSLSQPSFAGYTTGFRLKLIHRNSLPFYSPNATKYDRAMLAIDGSFGRLNHFHSILTGKSLSRRSSPSKLRSTVTSMPPEYLMTVGIGTPVLKYQMIMDTGSDVVWMQCLPCPQCFRQSAPIFDPTKSSTYQKLECSSPLCKGTNTHCDAGCSYKATYEDGSSTIGTFSSETFTFEETKTSAMTNTSDITSISPRIGMGTGESTSIQGIGFGCGHQNTMSHNGGAGIVGLGGGPLSLISQLGSSVNNKFSYCLASSGTSMLNFGAHAEVPAATAKSTPIFRLPNNPTFHILDLKDVMVGSTSVGIPPGTFDPTVSGKGFIIDSGTTMILLAQVAYDKVVGKLREAITLPKADIPFQTLELCYTVNSPGDLTGVPEVTFQFSGNADWKLGPDNLFLEIQKGQVCVAIAASNSLSVFGNLAQRNMIVEYDLGMEKLSFAPANCNAV</sequence>
<dbReference type="PRINTS" id="PR00792">
    <property type="entry name" value="PEPSIN"/>
</dbReference>
<dbReference type="AlphaFoldDB" id="U5D3T1"/>
<dbReference type="EMBL" id="KI392405">
    <property type="protein sequence ID" value="ERN16905.1"/>
    <property type="molecule type" value="Genomic_DNA"/>
</dbReference>
<dbReference type="Proteomes" id="UP000017836">
    <property type="component" value="Unassembled WGS sequence"/>
</dbReference>
<evidence type="ECO:0000256" key="4">
    <source>
        <dbReference type="ARBA" id="ARBA00022801"/>
    </source>
</evidence>
<dbReference type="GO" id="GO:0006508">
    <property type="term" value="P:proteolysis"/>
    <property type="evidence" value="ECO:0007669"/>
    <property type="project" value="UniProtKB-KW"/>
</dbReference>
<comment type="similarity">
    <text evidence="1">Belongs to the peptidase A1 family.</text>
</comment>
<proteinExistence type="inferred from homology"/>
<dbReference type="eggNOG" id="KOG1339">
    <property type="taxonomic scope" value="Eukaryota"/>
</dbReference>
<name>U5D3T1_AMBTC</name>
<dbReference type="GO" id="GO:0005576">
    <property type="term" value="C:extracellular region"/>
    <property type="evidence" value="ECO:0000318"/>
    <property type="project" value="GO_Central"/>
</dbReference>
<evidence type="ECO:0000313" key="9">
    <source>
        <dbReference type="EMBL" id="ERN16905.1"/>
    </source>
</evidence>
<evidence type="ECO:0000256" key="2">
    <source>
        <dbReference type="ARBA" id="ARBA00022670"/>
    </source>
</evidence>
<keyword evidence="7" id="KW-0732">Signal</keyword>
<keyword evidence="2" id="KW-0645">Protease</keyword>
<dbReference type="PANTHER" id="PTHR47967:SF128">
    <property type="entry name" value="ASPARTIC PROTEINASE CDR1-LIKE"/>
    <property type="match status" value="1"/>
</dbReference>
<dbReference type="PROSITE" id="PS51767">
    <property type="entry name" value="PEPTIDASE_A1"/>
    <property type="match status" value="1"/>
</dbReference>
<organism evidence="9 10">
    <name type="scientific">Amborella trichopoda</name>
    <dbReference type="NCBI Taxonomy" id="13333"/>
    <lineage>
        <taxon>Eukaryota</taxon>
        <taxon>Viridiplantae</taxon>
        <taxon>Streptophyta</taxon>
        <taxon>Embryophyta</taxon>
        <taxon>Tracheophyta</taxon>
        <taxon>Spermatophyta</taxon>
        <taxon>Magnoliopsida</taxon>
        <taxon>Amborellales</taxon>
        <taxon>Amborellaceae</taxon>
        <taxon>Amborella</taxon>
    </lineage>
</organism>
<keyword evidence="4" id="KW-0378">Hydrolase</keyword>
<protein>
    <recommendedName>
        <fullName evidence="8">Peptidase A1 domain-containing protein</fullName>
    </recommendedName>
</protein>
<evidence type="ECO:0000256" key="1">
    <source>
        <dbReference type="ARBA" id="ARBA00007447"/>
    </source>
</evidence>
<dbReference type="OrthoDB" id="2747330at2759"/>
<dbReference type="Gramene" id="ERN16905">
    <property type="protein sequence ID" value="ERN16905"/>
    <property type="gene ID" value="AMTR_s00057p00166560"/>
</dbReference>
<dbReference type="SUPFAM" id="SSF50630">
    <property type="entry name" value="Acid proteases"/>
    <property type="match status" value="1"/>
</dbReference>
<evidence type="ECO:0000256" key="6">
    <source>
        <dbReference type="PIRSR" id="PIRSR601461-1"/>
    </source>
</evidence>
<evidence type="ECO:0000256" key="7">
    <source>
        <dbReference type="SAM" id="SignalP"/>
    </source>
</evidence>
<dbReference type="InterPro" id="IPR032799">
    <property type="entry name" value="TAXi_C"/>
</dbReference>
<feature type="active site" evidence="6">
    <location>
        <position position="336"/>
    </location>
</feature>
<dbReference type="InterPro" id="IPR021109">
    <property type="entry name" value="Peptidase_aspartic_dom_sf"/>
</dbReference>
<dbReference type="OMA" id="PQGFNLC"/>
<dbReference type="PANTHER" id="PTHR47967">
    <property type="entry name" value="OS07G0603500 PROTEIN-RELATED"/>
    <property type="match status" value="1"/>
</dbReference>
<keyword evidence="10" id="KW-1185">Reference proteome</keyword>
<dbReference type="MEROPS" id="A01.069"/>
<dbReference type="HOGENOM" id="CLU_005738_1_3_1"/>
<feature type="active site" evidence="6">
    <location>
        <position position="113"/>
    </location>
</feature>
<dbReference type="InterPro" id="IPR033121">
    <property type="entry name" value="PEPTIDASE_A1"/>
</dbReference>
<dbReference type="InterPro" id="IPR032861">
    <property type="entry name" value="TAXi_N"/>
</dbReference>
<accession>U5D3T1</accession>
<evidence type="ECO:0000256" key="3">
    <source>
        <dbReference type="ARBA" id="ARBA00022750"/>
    </source>
</evidence>
<reference evidence="10" key="1">
    <citation type="journal article" date="2013" name="Science">
        <title>The Amborella genome and the evolution of flowering plants.</title>
        <authorList>
            <consortium name="Amborella Genome Project"/>
        </authorList>
    </citation>
    <scope>NUCLEOTIDE SEQUENCE [LARGE SCALE GENOMIC DNA]</scope>
</reference>
<dbReference type="KEGG" id="atr:18445235"/>
<dbReference type="Pfam" id="PF14543">
    <property type="entry name" value="TAXi_N"/>
    <property type="match status" value="1"/>
</dbReference>
<dbReference type="InterPro" id="IPR001461">
    <property type="entry name" value="Aspartic_peptidase_A1"/>
</dbReference>
<feature type="domain" description="Peptidase A1" evidence="8">
    <location>
        <begin position="95"/>
        <end position="451"/>
    </location>
</feature>
<feature type="chain" id="PRO_5004658619" description="Peptidase A1 domain-containing protein" evidence="7">
    <location>
        <begin position="24"/>
        <end position="458"/>
    </location>
</feature>
<keyword evidence="3" id="KW-0064">Aspartyl protease</keyword>
<dbReference type="Pfam" id="PF14541">
    <property type="entry name" value="TAXi_C"/>
    <property type="match status" value="1"/>
</dbReference>